<dbReference type="GO" id="GO:0004252">
    <property type="term" value="F:serine-type endopeptidase activity"/>
    <property type="evidence" value="ECO:0007669"/>
    <property type="project" value="InterPro"/>
</dbReference>
<feature type="domain" description="Peptidase S1" evidence="1">
    <location>
        <begin position="25"/>
        <end position="180"/>
    </location>
</feature>
<feature type="non-terminal residue" evidence="2">
    <location>
        <position position="204"/>
    </location>
</feature>
<dbReference type="Pfam" id="PF00089">
    <property type="entry name" value="Trypsin"/>
    <property type="match status" value="1"/>
</dbReference>
<evidence type="ECO:0000313" key="3">
    <source>
        <dbReference type="Proteomes" id="UP001150907"/>
    </source>
</evidence>
<dbReference type="InterPro" id="IPR001254">
    <property type="entry name" value="Trypsin_dom"/>
</dbReference>
<evidence type="ECO:0000313" key="2">
    <source>
        <dbReference type="EMBL" id="KAJ1996705.1"/>
    </source>
</evidence>
<dbReference type="InterPro" id="IPR009003">
    <property type="entry name" value="Peptidase_S1_PA"/>
</dbReference>
<accession>A0A9W8EGH8</accession>
<organism evidence="2 3">
    <name type="scientific">Coemansia thaxteri</name>
    <dbReference type="NCBI Taxonomy" id="2663907"/>
    <lineage>
        <taxon>Eukaryota</taxon>
        <taxon>Fungi</taxon>
        <taxon>Fungi incertae sedis</taxon>
        <taxon>Zoopagomycota</taxon>
        <taxon>Kickxellomycotina</taxon>
        <taxon>Kickxellomycetes</taxon>
        <taxon>Kickxellales</taxon>
        <taxon>Kickxellaceae</taxon>
        <taxon>Coemansia</taxon>
    </lineage>
</organism>
<dbReference type="AlphaFoldDB" id="A0A9W8EGH8"/>
<protein>
    <recommendedName>
        <fullName evidence="1">Peptidase S1 domain-containing protein</fullName>
    </recommendedName>
</protein>
<dbReference type="SUPFAM" id="SSF50494">
    <property type="entry name" value="Trypsin-like serine proteases"/>
    <property type="match status" value="1"/>
</dbReference>
<dbReference type="InterPro" id="IPR043504">
    <property type="entry name" value="Peptidase_S1_PA_chymotrypsin"/>
</dbReference>
<dbReference type="EMBL" id="JANBQF010001690">
    <property type="protein sequence ID" value="KAJ1996705.1"/>
    <property type="molecule type" value="Genomic_DNA"/>
</dbReference>
<gene>
    <name evidence="2" type="ORF">H4R26_006096</name>
</gene>
<evidence type="ECO:0000259" key="1">
    <source>
        <dbReference type="Pfam" id="PF00089"/>
    </source>
</evidence>
<proteinExistence type="predicted"/>
<dbReference type="Gene3D" id="2.40.10.10">
    <property type="entry name" value="Trypsin-like serine proteases"/>
    <property type="match status" value="1"/>
</dbReference>
<dbReference type="Proteomes" id="UP001150907">
    <property type="component" value="Unassembled WGS sequence"/>
</dbReference>
<reference evidence="2" key="1">
    <citation type="submission" date="2022-07" db="EMBL/GenBank/DDBJ databases">
        <title>Phylogenomic reconstructions and comparative analyses of Kickxellomycotina fungi.</title>
        <authorList>
            <person name="Reynolds N.K."/>
            <person name="Stajich J.E."/>
            <person name="Barry K."/>
            <person name="Grigoriev I.V."/>
            <person name="Crous P."/>
            <person name="Smith M.E."/>
        </authorList>
    </citation>
    <scope>NUCLEOTIDE SEQUENCE</scope>
    <source>
        <strain evidence="2">IMI 214461</strain>
    </source>
</reference>
<dbReference type="GO" id="GO:0006508">
    <property type="term" value="P:proteolysis"/>
    <property type="evidence" value="ECO:0007669"/>
    <property type="project" value="InterPro"/>
</dbReference>
<keyword evidence="3" id="KW-1185">Reference proteome</keyword>
<name>A0A9W8EGH8_9FUNG</name>
<comment type="caution">
    <text evidence="2">The sequence shown here is derived from an EMBL/GenBank/DDBJ whole genome shotgun (WGS) entry which is preliminary data.</text>
</comment>
<dbReference type="OrthoDB" id="5550564at2759"/>
<sequence>MAVVPNAAAQSSNGQSLSPNLSAARFIAGLFWSSSTGLHRRCAATVVSNSVLLTSASCALNKYPIAAYGPGSWVVIAGSDSRYLSSPASNSVQTFAVRNIDIDQCGNLGVITLAAPMILGDTIKAIALSSAAVPMAASLNTYSTINPYGSPFLVLTQGNADECELMLPGYAQDNFMCTQPVQGQIVTGDYLGGDPIIGYGAQNG</sequence>